<dbReference type="AlphaFoldDB" id="W9WUK2"/>
<feature type="region of interest" description="Disordered" evidence="1">
    <location>
        <begin position="174"/>
        <end position="402"/>
    </location>
</feature>
<evidence type="ECO:0000313" key="2">
    <source>
        <dbReference type="EMBL" id="EXJ71648.1"/>
    </source>
</evidence>
<dbReference type="Proteomes" id="UP000019471">
    <property type="component" value="Unassembled WGS sequence"/>
</dbReference>
<reference evidence="2 3" key="1">
    <citation type="submission" date="2013-03" db="EMBL/GenBank/DDBJ databases">
        <title>The Genome Sequence of Cladophialophora psammophila CBS 110553.</title>
        <authorList>
            <consortium name="The Broad Institute Genomics Platform"/>
            <person name="Cuomo C."/>
            <person name="de Hoog S."/>
            <person name="Gorbushina A."/>
            <person name="Walker B."/>
            <person name="Young S.K."/>
            <person name="Zeng Q."/>
            <person name="Gargeya S."/>
            <person name="Fitzgerald M."/>
            <person name="Haas B."/>
            <person name="Abouelleil A."/>
            <person name="Allen A.W."/>
            <person name="Alvarado L."/>
            <person name="Arachchi H.M."/>
            <person name="Berlin A.M."/>
            <person name="Chapman S.B."/>
            <person name="Gainer-Dewar J."/>
            <person name="Goldberg J."/>
            <person name="Griggs A."/>
            <person name="Gujja S."/>
            <person name="Hansen M."/>
            <person name="Howarth C."/>
            <person name="Imamovic A."/>
            <person name="Ireland A."/>
            <person name="Larimer J."/>
            <person name="McCowan C."/>
            <person name="Murphy C."/>
            <person name="Pearson M."/>
            <person name="Poon T.W."/>
            <person name="Priest M."/>
            <person name="Roberts A."/>
            <person name="Saif S."/>
            <person name="Shea T."/>
            <person name="Sisk P."/>
            <person name="Sykes S."/>
            <person name="Wortman J."/>
            <person name="Nusbaum C."/>
            <person name="Birren B."/>
        </authorList>
    </citation>
    <scope>NUCLEOTIDE SEQUENCE [LARGE SCALE GENOMIC DNA]</scope>
    <source>
        <strain evidence="2 3">CBS 110553</strain>
    </source>
</reference>
<comment type="caution">
    <text evidence="2">The sequence shown here is derived from an EMBL/GenBank/DDBJ whole genome shotgun (WGS) entry which is preliminary data.</text>
</comment>
<feature type="compositionally biased region" description="Acidic residues" evidence="1">
    <location>
        <begin position="290"/>
        <end position="299"/>
    </location>
</feature>
<dbReference type="RefSeq" id="XP_007744247.1">
    <property type="nucleotide sequence ID" value="XM_007746057.1"/>
</dbReference>
<evidence type="ECO:0000313" key="3">
    <source>
        <dbReference type="Proteomes" id="UP000019471"/>
    </source>
</evidence>
<dbReference type="STRING" id="1182543.W9WUK2"/>
<name>W9WUK2_9EURO</name>
<accession>W9WUK2</accession>
<keyword evidence="3" id="KW-1185">Reference proteome</keyword>
<protein>
    <submittedName>
        <fullName evidence="2">Uncharacterized protein</fullName>
    </submittedName>
</protein>
<feature type="compositionally biased region" description="Low complexity" evidence="1">
    <location>
        <begin position="300"/>
        <end position="317"/>
    </location>
</feature>
<sequence length="421" mass="43545">MGNTNAKQSVWDPKTESYIPGIELERREAVRKAQQNKPKHTHTSNVDAINVDDEEDKNEEDNDDLMDVEGLGPDPKRRKATHGSNERVFEIKKWVQIPAAVAEKMPEPKYLADRRPGMESLYKGAYKATNGFGTLGDMTAGDMVVAVMTGRTTGYDLGDGGGLGNAAGILAPGSGPGTLTAQPDGTATPVRKNMPPRRKKKKIGGPGRKPKNPNPEPTAAATASAATTSVSENAAAEDTAAASTVEGDVTMRNTPETAGEGAENADGTTPVLIQGEANTQASAEGSGSESDGEGSEEGEIASVVVAAPATAPADAAAQEVTTSNPVQDAATAEVGGTPEEEKDKKEEEEAVVPAIAASGVTPSAVNPDLENEDDVDTDANAVLPSGPVVEQEANKKEHEGEEMDVLGALEAAVDKEAGEDA</sequence>
<organism evidence="2 3">
    <name type="scientific">Cladophialophora psammophila CBS 110553</name>
    <dbReference type="NCBI Taxonomy" id="1182543"/>
    <lineage>
        <taxon>Eukaryota</taxon>
        <taxon>Fungi</taxon>
        <taxon>Dikarya</taxon>
        <taxon>Ascomycota</taxon>
        <taxon>Pezizomycotina</taxon>
        <taxon>Eurotiomycetes</taxon>
        <taxon>Chaetothyriomycetidae</taxon>
        <taxon>Chaetothyriales</taxon>
        <taxon>Herpotrichiellaceae</taxon>
        <taxon>Cladophialophora</taxon>
    </lineage>
</organism>
<dbReference type="EMBL" id="AMGX01000007">
    <property type="protein sequence ID" value="EXJ71648.1"/>
    <property type="molecule type" value="Genomic_DNA"/>
</dbReference>
<feature type="compositionally biased region" description="Acidic residues" evidence="1">
    <location>
        <begin position="50"/>
        <end position="67"/>
    </location>
</feature>
<dbReference type="GeneID" id="19190174"/>
<feature type="region of interest" description="Disordered" evidence="1">
    <location>
        <begin position="1"/>
        <end position="84"/>
    </location>
</feature>
<dbReference type="HOGENOM" id="CLU_022722_1_0_1"/>
<dbReference type="OrthoDB" id="4161057at2759"/>
<gene>
    <name evidence="2" type="ORF">A1O5_05456</name>
</gene>
<feature type="compositionally biased region" description="Basic residues" evidence="1">
    <location>
        <begin position="194"/>
        <end position="211"/>
    </location>
</feature>
<evidence type="ECO:0000256" key="1">
    <source>
        <dbReference type="SAM" id="MobiDB-lite"/>
    </source>
</evidence>
<proteinExistence type="predicted"/>
<feature type="compositionally biased region" description="Low complexity" evidence="1">
    <location>
        <begin position="217"/>
        <end position="242"/>
    </location>
</feature>